<dbReference type="GO" id="GO:0046521">
    <property type="term" value="P:sphingoid catabolic process"/>
    <property type="evidence" value="ECO:0007669"/>
    <property type="project" value="TreeGrafter"/>
</dbReference>
<reference evidence="2" key="1">
    <citation type="submission" date="2021-09" db="EMBL/GenBank/DDBJ databases">
        <authorList>
            <consortium name="AG Swart"/>
            <person name="Singh M."/>
            <person name="Singh A."/>
            <person name="Seah K."/>
            <person name="Emmerich C."/>
        </authorList>
    </citation>
    <scope>NUCLEOTIDE SEQUENCE</scope>
    <source>
        <strain evidence="2">ATCC30299</strain>
    </source>
</reference>
<evidence type="ECO:0000313" key="2">
    <source>
        <dbReference type="EMBL" id="CAG9316923.1"/>
    </source>
</evidence>
<dbReference type="Pfam" id="PF06127">
    <property type="entry name" value="Mpo1-like"/>
    <property type="match status" value="1"/>
</dbReference>
<feature type="transmembrane region" description="Helical" evidence="1">
    <location>
        <begin position="83"/>
        <end position="103"/>
    </location>
</feature>
<keyword evidence="1" id="KW-0472">Membrane</keyword>
<dbReference type="Proteomes" id="UP001162131">
    <property type="component" value="Unassembled WGS sequence"/>
</dbReference>
<sequence>MGILDFSRTIEDLYADYGKYHTTAINKIIHVICVPQILYTLISLFAHFSWRIGTNPLTEIHLGIIPLAIILLLYIKLDFPSGLVAAVLYSALYFVGNYTFIYYGPSHLKFVGLVQLICWGLQFAGHALENKRPALVDNILLTLAAPLFVVIEVMFFFGYKPELHRLCESTLNKKDK</sequence>
<keyword evidence="3" id="KW-1185">Reference proteome</keyword>
<evidence type="ECO:0000256" key="1">
    <source>
        <dbReference type="SAM" id="Phobius"/>
    </source>
</evidence>
<dbReference type="GO" id="GO:0005783">
    <property type="term" value="C:endoplasmic reticulum"/>
    <property type="evidence" value="ECO:0007669"/>
    <property type="project" value="TreeGrafter"/>
</dbReference>
<comment type="caution">
    <text evidence="2">The sequence shown here is derived from an EMBL/GenBank/DDBJ whole genome shotgun (WGS) entry which is preliminary data.</text>
</comment>
<dbReference type="AlphaFoldDB" id="A0AAU9IR07"/>
<organism evidence="2 3">
    <name type="scientific">Blepharisma stoltei</name>
    <dbReference type="NCBI Taxonomy" id="1481888"/>
    <lineage>
        <taxon>Eukaryota</taxon>
        <taxon>Sar</taxon>
        <taxon>Alveolata</taxon>
        <taxon>Ciliophora</taxon>
        <taxon>Postciliodesmatophora</taxon>
        <taxon>Heterotrichea</taxon>
        <taxon>Heterotrichida</taxon>
        <taxon>Blepharismidae</taxon>
        <taxon>Blepharisma</taxon>
    </lineage>
</organism>
<evidence type="ECO:0000313" key="3">
    <source>
        <dbReference type="Proteomes" id="UP001162131"/>
    </source>
</evidence>
<proteinExistence type="predicted"/>
<dbReference type="PANTHER" id="PTHR28026:SF9">
    <property type="entry name" value="2-HYDROXY-PALMITIC ACID DIOXYGENASE MPO1"/>
    <property type="match status" value="1"/>
</dbReference>
<protein>
    <submittedName>
        <fullName evidence="2">Uncharacterized protein</fullName>
    </submittedName>
</protein>
<feature type="transmembrane region" description="Helical" evidence="1">
    <location>
        <begin position="60"/>
        <end position="77"/>
    </location>
</feature>
<dbReference type="GO" id="GO:0016020">
    <property type="term" value="C:membrane"/>
    <property type="evidence" value="ECO:0007669"/>
    <property type="project" value="GOC"/>
</dbReference>
<accession>A0AAU9IR07</accession>
<dbReference type="EMBL" id="CAJZBQ010000017">
    <property type="protein sequence ID" value="CAG9316923.1"/>
    <property type="molecule type" value="Genomic_DNA"/>
</dbReference>
<dbReference type="PANTHER" id="PTHR28026">
    <property type="entry name" value="DUF962 DOMAIN PROTEIN (AFU_ORTHOLOGUE AFUA_8G05310)"/>
    <property type="match status" value="1"/>
</dbReference>
<keyword evidence="1" id="KW-1133">Transmembrane helix</keyword>
<feature type="transmembrane region" description="Helical" evidence="1">
    <location>
        <begin position="28"/>
        <end position="48"/>
    </location>
</feature>
<keyword evidence="1" id="KW-0812">Transmembrane</keyword>
<dbReference type="InterPro" id="IPR009305">
    <property type="entry name" value="Mpo1-like"/>
</dbReference>
<gene>
    <name evidence="2" type="ORF">BSTOLATCC_MIC17554</name>
</gene>
<name>A0AAU9IR07_9CILI</name>
<feature type="transmembrane region" description="Helical" evidence="1">
    <location>
        <begin position="139"/>
        <end position="159"/>
    </location>
</feature>